<dbReference type="SUPFAM" id="SSF53335">
    <property type="entry name" value="S-adenosyl-L-methionine-dependent methyltransferases"/>
    <property type="match status" value="1"/>
</dbReference>
<dbReference type="Proteomes" id="UP000780801">
    <property type="component" value="Unassembled WGS sequence"/>
</dbReference>
<dbReference type="InterPro" id="IPR037165">
    <property type="entry name" value="AldOxase/xan_DH_Mopterin-bd_sf"/>
</dbReference>
<reference evidence="2" key="1">
    <citation type="journal article" date="2020" name="Fungal Divers.">
        <title>Resolving the Mortierellaceae phylogeny through synthesis of multi-gene phylogenetics and phylogenomics.</title>
        <authorList>
            <person name="Vandepol N."/>
            <person name="Liber J."/>
            <person name="Desiro A."/>
            <person name="Na H."/>
            <person name="Kennedy M."/>
            <person name="Barry K."/>
            <person name="Grigoriev I.V."/>
            <person name="Miller A.N."/>
            <person name="O'Donnell K."/>
            <person name="Stajich J.E."/>
            <person name="Bonito G."/>
        </authorList>
    </citation>
    <scope>NUCLEOTIDE SEQUENCE</scope>
    <source>
        <strain evidence="2">KOD1015</strain>
    </source>
</reference>
<evidence type="ECO:0000313" key="3">
    <source>
        <dbReference type="Proteomes" id="UP000780801"/>
    </source>
</evidence>
<keyword evidence="3" id="KW-1185">Reference proteome</keyword>
<accession>A0A9P6FKV7</accession>
<dbReference type="InterPro" id="IPR046867">
    <property type="entry name" value="AldOxase/xan_DH_MoCoBD2"/>
</dbReference>
<dbReference type="InterPro" id="IPR016208">
    <property type="entry name" value="Ald_Oxase/xanthine_DH-like"/>
</dbReference>
<dbReference type="Gene3D" id="3.30.365.10">
    <property type="entry name" value="Aldehyde oxidase/xanthine dehydrogenase, molybdopterin binding domain"/>
    <property type="match status" value="1"/>
</dbReference>
<organism evidence="2 3">
    <name type="scientific">Lunasporangiospora selenospora</name>
    <dbReference type="NCBI Taxonomy" id="979761"/>
    <lineage>
        <taxon>Eukaryota</taxon>
        <taxon>Fungi</taxon>
        <taxon>Fungi incertae sedis</taxon>
        <taxon>Mucoromycota</taxon>
        <taxon>Mortierellomycotina</taxon>
        <taxon>Mortierellomycetes</taxon>
        <taxon>Mortierellales</taxon>
        <taxon>Mortierellaceae</taxon>
        <taxon>Lunasporangiospora</taxon>
    </lineage>
</organism>
<feature type="domain" description="Aldehyde oxidase/xanthine dehydrogenase second molybdopterin binding" evidence="1">
    <location>
        <begin position="164"/>
        <end position="212"/>
    </location>
</feature>
<dbReference type="GO" id="GO:0016491">
    <property type="term" value="F:oxidoreductase activity"/>
    <property type="evidence" value="ECO:0007669"/>
    <property type="project" value="InterPro"/>
</dbReference>
<dbReference type="GO" id="GO:0005506">
    <property type="term" value="F:iron ion binding"/>
    <property type="evidence" value="ECO:0007669"/>
    <property type="project" value="InterPro"/>
</dbReference>
<dbReference type="PANTHER" id="PTHR45444">
    <property type="entry name" value="XANTHINE DEHYDROGENASE"/>
    <property type="match status" value="1"/>
</dbReference>
<dbReference type="AlphaFoldDB" id="A0A9P6FKV7"/>
<sequence>MATFWVISKRLRARLSTRSMCLDADTQELISEFAMRISLSSMSILSHEIGNESGDDYVISQCFPGGHEGFMETLIRIKLRSSRVLQVKEANDLMSDTYDHLIHDRNNLKLVADIVARYSFKGEILNLGYGAGNIGTLILAVHDANLTGVDISPKTMIHAKHYKKATDIDQIEGAFIQGIGWSTTEESLYFPNGHQFTQGPGNRKFPAFQSIPQESIIFFFEDVTHDSVKTTFKSKGVGEPPLFLGSSVYSAILNALWYARQENGHPV</sequence>
<proteinExistence type="predicted"/>
<evidence type="ECO:0000259" key="1">
    <source>
        <dbReference type="Pfam" id="PF20256"/>
    </source>
</evidence>
<dbReference type="SUPFAM" id="SSF56003">
    <property type="entry name" value="Molybdenum cofactor-binding domain"/>
    <property type="match status" value="1"/>
</dbReference>
<comment type="caution">
    <text evidence="2">The sequence shown here is derived from an EMBL/GenBank/DDBJ whole genome shotgun (WGS) entry which is preliminary data.</text>
</comment>
<dbReference type="EMBL" id="JAABOA010004743">
    <property type="protein sequence ID" value="KAF9577503.1"/>
    <property type="molecule type" value="Genomic_DNA"/>
</dbReference>
<dbReference type="PANTHER" id="PTHR45444:SF3">
    <property type="entry name" value="XANTHINE DEHYDROGENASE"/>
    <property type="match status" value="1"/>
</dbReference>
<protein>
    <submittedName>
        <fullName evidence="2">Xylitol dehydrogenase</fullName>
    </submittedName>
</protein>
<dbReference type="InterPro" id="IPR029063">
    <property type="entry name" value="SAM-dependent_MTases_sf"/>
</dbReference>
<dbReference type="OrthoDB" id="5527835at2759"/>
<evidence type="ECO:0000313" key="2">
    <source>
        <dbReference type="EMBL" id="KAF9577503.1"/>
    </source>
</evidence>
<dbReference type="Pfam" id="PF20256">
    <property type="entry name" value="MoCoBD_2"/>
    <property type="match status" value="1"/>
</dbReference>
<name>A0A9P6FKV7_9FUNG</name>
<gene>
    <name evidence="2" type="primary">XDH1</name>
    <name evidence="2" type="ORF">BGW38_007246</name>
</gene>